<protein>
    <submittedName>
        <fullName evidence="3">Uncharacterized protein</fullName>
    </submittedName>
</protein>
<feature type="compositionally biased region" description="Acidic residues" evidence="1">
    <location>
        <begin position="118"/>
        <end position="132"/>
    </location>
</feature>
<evidence type="ECO:0000313" key="3">
    <source>
        <dbReference type="EMBL" id="KAG2228058.1"/>
    </source>
</evidence>
<feature type="region of interest" description="Disordered" evidence="1">
    <location>
        <begin position="141"/>
        <end position="248"/>
    </location>
</feature>
<gene>
    <name evidence="3" type="ORF">INT45_012082</name>
</gene>
<sequence length="531" mass="58000">MIVSVGAALTAAVLLVPGAQSAPAPPFNPEESSGTITKNDPQDDVDKDVVNDLADEWSTSDDSTEKNGSNGEEDVLPPDEQQDLSAMTDNDLAVAHGDDDDILLDNEKGEDSVFITTGEDDAISAEEKDEGELSGLKSYEENIDGKEEESVDSLIDDSTITTGAEENDYLLSEVVTDDSKETAVEEEDFTSLGDELDPLVTDSMTEELDPQEDLEQSDFDEVVQEEEQESGELSQAAEVSQGEEDSELIVDKPWDEGLQNNIGADQTEDVYDSLVEEETISTDSEGFLENEEVDPNLTNGVDLDTEEVDPNLTNGVDLDGEEVDPNLTNGVDLDGEEVDPNLTNGVDLDTAAEFNEEHINDDSAIYNEDGTDSSPVNEITPFEDVEKVNENQFSQGVDEASVDLTEESTTEETLSDDYQIDTSVQEINDTLDKALDEYQSYQGAEQQESGYGSYKPEFSGATNDPTQNGFLPDQNTISTLNKENDNSTLNMLLVLGVIVLLLFKLPKIKRWLSSGDQSSLPYHMLHKRTKD</sequence>
<feature type="region of interest" description="Disordered" evidence="1">
    <location>
        <begin position="445"/>
        <end position="473"/>
    </location>
</feature>
<feature type="region of interest" description="Disordered" evidence="1">
    <location>
        <begin position="19"/>
        <end position="91"/>
    </location>
</feature>
<dbReference type="OrthoDB" id="2289049at2759"/>
<accession>A0A8H7SH84</accession>
<keyword evidence="2" id="KW-0732">Signal</keyword>
<comment type="caution">
    <text evidence="3">The sequence shown here is derived from an EMBL/GenBank/DDBJ whole genome shotgun (WGS) entry which is preliminary data.</text>
</comment>
<dbReference type="Proteomes" id="UP000646827">
    <property type="component" value="Unassembled WGS sequence"/>
</dbReference>
<feature type="compositionally biased region" description="Polar residues" evidence="1">
    <location>
        <begin position="30"/>
        <end position="39"/>
    </location>
</feature>
<evidence type="ECO:0000256" key="1">
    <source>
        <dbReference type="SAM" id="MobiDB-lite"/>
    </source>
</evidence>
<evidence type="ECO:0000256" key="2">
    <source>
        <dbReference type="SAM" id="SignalP"/>
    </source>
</evidence>
<feature type="compositionally biased region" description="Acidic residues" evidence="1">
    <location>
        <begin position="280"/>
        <end position="294"/>
    </location>
</feature>
<feature type="compositionally biased region" description="Acidic residues" evidence="1">
    <location>
        <begin position="184"/>
        <end position="197"/>
    </location>
</feature>
<proteinExistence type="predicted"/>
<feature type="compositionally biased region" description="Polar residues" evidence="1">
    <location>
        <begin position="460"/>
        <end position="473"/>
    </location>
</feature>
<keyword evidence="4" id="KW-1185">Reference proteome</keyword>
<name>A0A8H7SH84_9FUNG</name>
<dbReference type="EMBL" id="JAEPRB010000003">
    <property type="protein sequence ID" value="KAG2228058.1"/>
    <property type="molecule type" value="Genomic_DNA"/>
</dbReference>
<evidence type="ECO:0000313" key="4">
    <source>
        <dbReference type="Proteomes" id="UP000646827"/>
    </source>
</evidence>
<dbReference type="AlphaFoldDB" id="A0A8H7SH84"/>
<feature type="region of interest" description="Disordered" evidence="1">
    <location>
        <begin position="280"/>
        <end position="324"/>
    </location>
</feature>
<feature type="region of interest" description="Disordered" evidence="1">
    <location>
        <begin position="117"/>
        <end position="136"/>
    </location>
</feature>
<feature type="compositionally biased region" description="Acidic residues" evidence="1">
    <location>
        <begin position="71"/>
        <end position="82"/>
    </location>
</feature>
<organism evidence="3 4">
    <name type="scientific">Circinella minor</name>
    <dbReference type="NCBI Taxonomy" id="1195481"/>
    <lineage>
        <taxon>Eukaryota</taxon>
        <taxon>Fungi</taxon>
        <taxon>Fungi incertae sedis</taxon>
        <taxon>Mucoromycota</taxon>
        <taxon>Mucoromycotina</taxon>
        <taxon>Mucoromycetes</taxon>
        <taxon>Mucorales</taxon>
        <taxon>Lichtheimiaceae</taxon>
        <taxon>Circinella</taxon>
    </lineage>
</organism>
<feature type="compositionally biased region" description="Acidic residues" evidence="1">
    <location>
        <begin position="204"/>
        <end position="230"/>
    </location>
</feature>
<feature type="chain" id="PRO_5034117512" evidence="2">
    <location>
        <begin position="22"/>
        <end position="531"/>
    </location>
</feature>
<reference evidence="3 4" key="1">
    <citation type="submission" date="2020-12" db="EMBL/GenBank/DDBJ databases">
        <title>Metabolic potential, ecology and presence of endohyphal bacteria is reflected in genomic diversity of Mucoromycotina.</title>
        <authorList>
            <person name="Muszewska A."/>
            <person name="Okrasinska A."/>
            <person name="Steczkiewicz K."/>
            <person name="Drgas O."/>
            <person name="Orlowska M."/>
            <person name="Perlinska-Lenart U."/>
            <person name="Aleksandrzak-Piekarczyk T."/>
            <person name="Szatraj K."/>
            <person name="Zielenkiewicz U."/>
            <person name="Pilsyk S."/>
            <person name="Malc E."/>
            <person name="Mieczkowski P."/>
            <person name="Kruszewska J.S."/>
            <person name="Biernat P."/>
            <person name="Pawlowska J."/>
        </authorList>
    </citation>
    <scope>NUCLEOTIDE SEQUENCE [LARGE SCALE GENOMIC DNA]</scope>
    <source>
        <strain evidence="3 4">CBS 142.35</strain>
    </source>
</reference>
<feature type="signal peptide" evidence="2">
    <location>
        <begin position="1"/>
        <end position="21"/>
    </location>
</feature>
<feature type="compositionally biased region" description="Acidic residues" evidence="1">
    <location>
        <begin position="146"/>
        <end position="155"/>
    </location>
</feature>